<evidence type="ECO:0000256" key="1">
    <source>
        <dbReference type="SAM" id="Coils"/>
    </source>
</evidence>
<dbReference type="EMBL" id="ANJA01003269">
    <property type="protein sequence ID" value="ETO64457.1"/>
    <property type="molecule type" value="Genomic_DNA"/>
</dbReference>
<evidence type="ECO:0000313" key="4">
    <source>
        <dbReference type="Proteomes" id="UP000028582"/>
    </source>
</evidence>
<feature type="compositionally biased region" description="Basic and acidic residues" evidence="2">
    <location>
        <begin position="158"/>
        <end position="178"/>
    </location>
</feature>
<accession>A0A080ZCU6</accession>
<keyword evidence="1" id="KW-0175">Coiled coil</keyword>
<dbReference type="PANTHER" id="PTHR33324">
    <property type="entry name" value="EXPRESSED PROTEIN"/>
    <property type="match status" value="1"/>
</dbReference>
<gene>
    <name evidence="3" type="ORF">F444_18007</name>
</gene>
<evidence type="ECO:0000313" key="3">
    <source>
        <dbReference type="EMBL" id="ETO64457.1"/>
    </source>
</evidence>
<sequence>MKILWDRDGVKGGPSSMKVLLDWLTAEGNYAMWKGGDSSTGPTKEALCGVIIDKLKDVGITHRKSADVRDKIRYLEKQYRRAIDWLATTVQGTTDDASIRSAILQLCPCYYQLARVMADNPASAPCQTINNTNEDSDKRNRKRRLSIAEITSEETHDWHMTLRRTEQQEPRPQDRDSADTEWLELEEKKLELEMRREAREEAKANAEVELINAKRRSVEIDNTTRLLLARKQLKDAGYTDEEVDAHLPLNT</sequence>
<proteinExistence type="predicted"/>
<dbReference type="OrthoDB" id="168171at2759"/>
<feature type="region of interest" description="Disordered" evidence="2">
    <location>
        <begin position="158"/>
        <end position="180"/>
    </location>
</feature>
<feature type="coiled-coil region" evidence="1">
    <location>
        <begin position="185"/>
        <end position="216"/>
    </location>
</feature>
<feature type="region of interest" description="Disordered" evidence="2">
    <location>
        <begin position="122"/>
        <end position="142"/>
    </location>
</feature>
<dbReference type="PANTHER" id="PTHR33324:SF2">
    <property type="entry name" value="MYB_SANT-LIKE DNA-BINDING DOMAIN-CONTAINING PROTEIN"/>
    <property type="match status" value="1"/>
</dbReference>
<protein>
    <submittedName>
        <fullName evidence="3">Uncharacterized protein</fullName>
    </submittedName>
</protein>
<name>A0A080ZCU6_PHYNI</name>
<comment type="caution">
    <text evidence="3">The sequence shown here is derived from an EMBL/GenBank/DDBJ whole genome shotgun (WGS) entry which is preliminary data.</text>
</comment>
<organism evidence="3 4">
    <name type="scientific">Phytophthora nicotianae P1976</name>
    <dbReference type="NCBI Taxonomy" id="1317066"/>
    <lineage>
        <taxon>Eukaryota</taxon>
        <taxon>Sar</taxon>
        <taxon>Stramenopiles</taxon>
        <taxon>Oomycota</taxon>
        <taxon>Peronosporomycetes</taxon>
        <taxon>Peronosporales</taxon>
        <taxon>Peronosporaceae</taxon>
        <taxon>Phytophthora</taxon>
    </lineage>
</organism>
<dbReference type="Proteomes" id="UP000028582">
    <property type="component" value="Unassembled WGS sequence"/>
</dbReference>
<evidence type="ECO:0000256" key="2">
    <source>
        <dbReference type="SAM" id="MobiDB-lite"/>
    </source>
</evidence>
<dbReference type="AlphaFoldDB" id="A0A080ZCU6"/>
<reference evidence="3 4" key="1">
    <citation type="submission" date="2013-11" db="EMBL/GenBank/DDBJ databases">
        <title>The Genome Sequence of Phytophthora parasitica P1976.</title>
        <authorList>
            <consortium name="The Broad Institute Genomics Platform"/>
            <person name="Russ C."/>
            <person name="Tyler B."/>
            <person name="Panabieres F."/>
            <person name="Shan W."/>
            <person name="Tripathy S."/>
            <person name="Grunwald N."/>
            <person name="Machado M."/>
            <person name="Johnson C.S."/>
            <person name="Walker B."/>
            <person name="Young S."/>
            <person name="Zeng Q."/>
            <person name="Gargeya S."/>
            <person name="Fitzgerald M."/>
            <person name="Haas B."/>
            <person name="Abouelleil A."/>
            <person name="Allen A.W."/>
            <person name="Alvarado L."/>
            <person name="Arachchi H.M."/>
            <person name="Berlin A.M."/>
            <person name="Chapman S.B."/>
            <person name="Gainer-Dewar J."/>
            <person name="Goldberg J."/>
            <person name="Griggs A."/>
            <person name="Gujja S."/>
            <person name="Hansen M."/>
            <person name="Howarth C."/>
            <person name="Imamovic A."/>
            <person name="Ireland A."/>
            <person name="Larimer J."/>
            <person name="McCowan C."/>
            <person name="Murphy C."/>
            <person name="Pearson M."/>
            <person name="Poon T.W."/>
            <person name="Priest M."/>
            <person name="Roberts A."/>
            <person name="Saif S."/>
            <person name="Shea T."/>
            <person name="Sisk P."/>
            <person name="Sykes S."/>
            <person name="Wortman J."/>
            <person name="Nusbaum C."/>
            <person name="Birren B."/>
        </authorList>
    </citation>
    <scope>NUCLEOTIDE SEQUENCE [LARGE SCALE GENOMIC DNA]</scope>
    <source>
        <strain evidence="3 4">P1976</strain>
    </source>
</reference>